<dbReference type="RefSeq" id="WP_310346020.1">
    <property type="nucleotide sequence ID" value="NZ_JAVDXO010000012.1"/>
</dbReference>
<evidence type="ECO:0000259" key="8">
    <source>
        <dbReference type="Pfam" id="PF07559"/>
    </source>
</evidence>
<feature type="domain" description="Flagellar basal body rod protein N-terminal" evidence="6">
    <location>
        <begin position="3"/>
        <end position="33"/>
    </location>
</feature>
<accession>A0ABU1ZSL9</accession>
<keyword evidence="10" id="KW-0969">Cilium</keyword>
<dbReference type="InterPro" id="IPR053967">
    <property type="entry name" value="LlgE_F_G-like_D1"/>
</dbReference>
<keyword evidence="10" id="KW-0966">Cell projection</keyword>
<dbReference type="InterPro" id="IPR020013">
    <property type="entry name" value="Flagellar_FlgE/F/G"/>
</dbReference>
<dbReference type="PROSITE" id="PS00588">
    <property type="entry name" value="FLAGELLA_BB_ROD"/>
    <property type="match status" value="1"/>
</dbReference>
<evidence type="ECO:0000256" key="2">
    <source>
        <dbReference type="ARBA" id="ARBA00009677"/>
    </source>
</evidence>
<feature type="domain" description="Flagellar hook protein FlgE/F/G-like D1" evidence="9">
    <location>
        <begin position="84"/>
        <end position="141"/>
    </location>
</feature>
<organism evidence="10 11">
    <name type="scientific">Rhodoferax saidenbachensis</name>
    <dbReference type="NCBI Taxonomy" id="1484693"/>
    <lineage>
        <taxon>Bacteria</taxon>
        <taxon>Pseudomonadati</taxon>
        <taxon>Pseudomonadota</taxon>
        <taxon>Betaproteobacteria</taxon>
        <taxon>Burkholderiales</taxon>
        <taxon>Comamonadaceae</taxon>
        <taxon>Rhodoferax</taxon>
    </lineage>
</organism>
<dbReference type="PANTHER" id="PTHR30435">
    <property type="entry name" value="FLAGELLAR PROTEIN"/>
    <property type="match status" value="1"/>
</dbReference>
<protein>
    <recommendedName>
        <fullName evidence="3 5">Flagellar hook protein FlgE</fullName>
    </recommendedName>
</protein>
<comment type="subcellular location">
    <subcellularLocation>
        <location evidence="1 5">Bacterial flagellum basal body</location>
    </subcellularLocation>
</comment>
<evidence type="ECO:0000256" key="5">
    <source>
        <dbReference type="RuleBase" id="RU362116"/>
    </source>
</evidence>
<feature type="domain" description="Flagellar hook protein FlgE D2" evidence="8">
    <location>
        <begin position="163"/>
        <end position="295"/>
    </location>
</feature>
<comment type="caution">
    <text evidence="10">The sequence shown here is derived from an EMBL/GenBank/DDBJ whole genome shotgun (WGS) entry which is preliminary data.</text>
</comment>
<evidence type="ECO:0000256" key="1">
    <source>
        <dbReference type="ARBA" id="ARBA00004117"/>
    </source>
</evidence>
<keyword evidence="10" id="KW-0282">Flagellum</keyword>
<dbReference type="InterPro" id="IPR010930">
    <property type="entry name" value="Flg_bb/hook_C_dom"/>
</dbReference>
<evidence type="ECO:0000259" key="6">
    <source>
        <dbReference type="Pfam" id="PF00460"/>
    </source>
</evidence>
<dbReference type="EMBL" id="JAVDXO010000012">
    <property type="protein sequence ID" value="MDR7308554.1"/>
    <property type="molecule type" value="Genomic_DNA"/>
</dbReference>
<dbReference type="Gene3D" id="2.60.98.20">
    <property type="entry name" value="Flagellar hook protein FlgE"/>
    <property type="match status" value="1"/>
</dbReference>
<evidence type="ECO:0000313" key="10">
    <source>
        <dbReference type="EMBL" id="MDR7308554.1"/>
    </source>
</evidence>
<dbReference type="Pfam" id="PF07559">
    <property type="entry name" value="FlgE_D2"/>
    <property type="match status" value="1"/>
</dbReference>
<name>A0ABU1ZSL9_9BURK</name>
<keyword evidence="4 5" id="KW-0975">Bacterial flagellum</keyword>
<evidence type="ECO:0000256" key="3">
    <source>
        <dbReference type="ARBA" id="ARBA00019015"/>
    </source>
</evidence>
<comment type="function">
    <text evidence="5">A flexible structure which links the flagellar filament to the drive apparatus in the basal body.</text>
</comment>
<dbReference type="PANTHER" id="PTHR30435:SF1">
    <property type="entry name" value="FLAGELLAR HOOK PROTEIN FLGE"/>
    <property type="match status" value="1"/>
</dbReference>
<dbReference type="Pfam" id="PF00460">
    <property type="entry name" value="Flg_bb_rod"/>
    <property type="match status" value="1"/>
</dbReference>
<dbReference type="Pfam" id="PF22692">
    <property type="entry name" value="LlgE_F_G_D1"/>
    <property type="match status" value="1"/>
</dbReference>
<dbReference type="NCBIfam" id="TIGR03506">
    <property type="entry name" value="FlgEFG_subfam"/>
    <property type="match status" value="1"/>
</dbReference>
<dbReference type="InterPro" id="IPR019776">
    <property type="entry name" value="Flagellar_basal_body_rod_CS"/>
</dbReference>
<dbReference type="InterPro" id="IPR011491">
    <property type="entry name" value="FlgE_D2"/>
</dbReference>
<evidence type="ECO:0000259" key="7">
    <source>
        <dbReference type="Pfam" id="PF06429"/>
    </source>
</evidence>
<proteinExistence type="inferred from homology"/>
<sequence>MSFQTGLSGLNVSSKSLDVIGNNIANSSTVGFKSSRNEFSELVAGSLGTGGGNAAGIGAATAAIAQQFSQGNINITGNSLDVGINGGGFFQVTKTDGTIAYTRDGEFKLDKTGNLITNTGSFLMGYPTDNTGTATSITPQKLVMPTGAPIPAKATVAITAEFNLDARAKDATQAVAAGVTPSPRATYGTSISVYDAQGVASSANLYFQKTDTVANSWDVYTDLTSTTPIGTMTFDATGKVTGPVGLTLTIPGGTITSNNPNEATGFIPGAMTVDISGVTQFGAAYSVTALSQDGYAAGEFTSLAIDGKGVISTSYSNGQTLKTGGMIALGDFRNLQGLAPVGGGEYLETFKSGPVVLGKPGIGKFGETRAGSIEESNVDITAELVNMMTAQRNYQANAQTIKTQDQVMSTLVNLR</sequence>
<dbReference type="InterPro" id="IPR037925">
    <property type="entry name" value="FlgE/F/G-like"/>
</dbReference>
<dbReference type="InterPro" id="IPR001444">
    <property type="entry name" value="Flag_bb_rod_N"/>
</dbReference>
<dbReference type="SUPFAM" id="SSF117143">
    <property type="entry name" value="Flagellar hook protein flgE"/>
    <property type="match status" value="1"/>
</dbReference>
<dbReference type="Proteomes" id="UP001268089">
    <property type="component" value="Unassembled WGS sequence"/>
</dbReference>
<dbReference type="Pfam" id="PF06429">
    <property type="entry name" value="Flg_bbr_C"/>
    <property type="match status" value="1"/>
</dbReference>
<evidence type="ECO:0000259" key="9">
    <source>
        <dbReference type="Pfam" id="PF22692"/>
    </source>
</evidence>
<feature type="domain" description="Flagellar basal-body/hook protein C-terminal" evidence="7">
    <location>
        <begin position="370"/>
        <end position="414"/>
    </location>
</feature>
<gene>
    <name evidence="10" type="ORF">J2X15_003870</name>
</gene>
<reference evidence="10 11" key="1">
    <citation type="submission" date="2023-07" db="EMBL/GenBank/DDBJ databases">
        <title>Sorghum-associated microbial communities from plants grown in Nebraska, USA.</title>
        <authorList>
            <person name="Schachtman D."/>
        </authorList>
    </citation>
    <scope>NUCLEOTIDE SEQUENCE [LARGE SCALE GENOMIC DNA]</scope>
    <source>
        <strain evidence="10 11">BE308</strain>
    </source>
</reference>
<evidence type="ECO:0000313" key="11">
    <source>
        <dbReference type="Proteomes" id="UP001268089"/>
    </source>
</evidence>
<keyword evidence="11" id="KW-1185">Reference proteome</keyword>
<evidence type="ECO:0000256" key="4">
    <source>
        <dbReference type="ARBA" id="ARBA00023143"/>
    </source>
</evidence>
<comment type="similarity">
    <text evidence="2 5">Belongs to the flagella basal body rod proteins family.</text>
</comment>
<dbReference type="NCBIfam" id="NF004238">
    <property type="entry name" value="PRK05682.1-1"/>
    <property type="match status" value="1"/>
</dbReference>
<dbReference type="InterPro" id="IPR037058">
    <property type="entry name" value="Falgellar_hook_FlgE_sf"/>
</dbReference>